<dbReference type="Proteomes" id="UP000031397">
    <property type="component" value="Unassembled WGS sequence"/>
</dbReference>
<reference evidence="1 3" key="1">
    <citation type="submission" date="2014-06" db="EMBL/GenBank/DDBJ databases">
        <title>Functional and comparative genomic analyses of the Drosophila gut microbiota identify candidate symbiosis factors.</title>
        <authorList>
            <person name="Newell P.D."/>
            <person name="Chaston J.M."/>
            <person name="Douglas A.E."/>
        </authorList>
    </citation>
    <scope>NUCLEOTIDE SEQUENCE [LARGE SCALE GENOMIC DNA]</scope>
    <source>
        <strain evidence="1 3">DmCS_002</strain>
    </source>
</reference>
<dbReference type="AlphaFoldDB" id="A0A0C1Q1L6"/>
<dbReference type="GeneID" id="74913605"/>
<dbReference type="InterPro" id="IPR011322">
    <property type="entry name" value="N-reg_PII-like_a/b"/>
</dbReference>
<dbReference type="RefSeq" id="WP_010021798.1">
    <property type="nucleotide sequence ID" value="NZ_AZDS01000003.1"/>
</dbReference>
<evidence type="ECO:0000313" key="2">
    <source>
        <dbReference type="EMBL" id="QFX93004.1"/>
    </source>
</evidence>
<protein>
    <submittedName>
        <fullName evidence="1">Protein from nitrogen regulatory protein P-II (GLNB) family</fullName>
    </submittedName>
</protein>
<dbReference type="SUPFAM" id="SSF54913">
    <property type="entry name" value="GlnB-like"/>
    <property type="match status" value="1"/>
</dbReference>
<dbReference type="Gene3D" id="3.30.70.120">
    <property type="match status" value="1"/>
</dbReference>
<dbReference type="OrthoDB" id="9794275at2"/>
<dbReference type="Pfam" id="PF06153">
    <property type="entry name" value="CdAMP_rec"/>
    <property type="match status" value="1"/>
</dbReference>
<dbReference type="PATRIC" id="fig|1614.10.peg.703"/>
<sequence>MKLIIAIVQDKDAAKLQSEFIKHKIQATQLSTKGGFLKAKNVTYLIGAQDDKVDEILDIIKSTCETRKQYMTPPVSLAGSISETSYPVEVQVGGATVMILPMESLNRF</sequence>
<gene>
    <name evidence="2" type="ORF">LF543_05360</name>
    <name evidence="1" type="ORF">LfDm3_0940</name>
</gene>
<accession>A0A0C1Q1L6</accession>
<dbReference type="KEGG" id="lfv:LF543_05360"/>
<dbReference type="Proteomes" id="UP000327194">
    <property type="component" value="Chromosome"/>
</dbReference>
<keyword evidence="3" id="KW-1185">Reference proteome</keyword>
<dbReference type="PANTHER" id="PTHR38456:SF1">
    <property type="entry name" value="CYCLIC DI-AMP RECEPTOR A"/>
    <property type="match status" value="1"/>
</dbReference>
<dbReference type="InterPro" id="IPR010375">
    <property type="entry name" value="CdAMP_rec"/>
</dbReference>
<evidence type="ECO:0000313" key="3">
    <source>
        <dbReference type="Proteomes" id="UP000031397"/>
    </source>
</evidence>
<organism evidence="1 3">
    <name type="scientific">Fructilactobacillus fructivorans</name>
    <dbReference type="NCBI Taxonomy" id="1614"/>
    <lineage>
        <taxon>Bacteria</taxon>
        <taxon>Bacillati</taxon>
        <taxon>Bacillota</taxon>
        <taxon>Bacilli</taxon>
        <taxon>Lactobacillales</taxon>
        <taxon>Lactobacillaceae</taxon>
        <taxon>Fructilactobacillus</taxon>
    </lineage>
</organism>
<name>A0A0C1Q1L6_9LACO</name>
<dbReference type="InterPro" id="IPR015867">
    <property type="entry name" value="N-reg_PII/ATP_PRibTrfase_C"/>
</dbReference>
<dbReference type="STRING" id="1614.IV37_GL001045"/>
<dbReference type="PANTHER" id="PTHR38456">
    <property type="entry name" value="CYCLIC DI-AMP RECEPTOR A"/>
    <property type="match status" value="1"/>
</dbReference>
<dbReference type="EMBL" id="JOJZ01000019">
    <property type="protein sequence ID" value="KID41698.1"/>
    <property type="molecule type" value="Genomic_DNA"/>
</dbReference>
<proteinExistence type="predicted"/>
<dbReference type="EMBL" id="CP045562">
    <property type="protein sequence ID" value="QFX93004.1"/>
    <property type="molecule type" value="Genomic_DNA"/>
</dbReference>
<evidence type="ECO:0000313" key="4">
    <source>
        <dbReference type="Proteomes" id="UP000327194"/>
    </source>
</evidence>
<evidence type="ECO:0000313" key="1">
    <source>
        <dbReference type="EMBL" id="KID41698.1"/>
    </source>
</evidence>
<reference evidence="2 4" key="2">
    <citation type="submission" date="2019-10" db="EMBL/GenBank/DDBJ databases">
        <title>Genome sequencing of Lactobacillus fructivorans.</title>
        <authorList>
            <person name="Kim K."/>
        </authorList>
    </citation>
    <scope>NUCLEOTIDE SEQUENCE [LARGE SCALE GENOMIC DNA]</scope>
    <source>
        <strain evidence="2 4">LF543</strain>
    </source>
</reference>